<comment type="caution">
    <text evidence="6">The sequence shown here is derived from an EMBL/GenBank/DDBJ whole genome shotgun (WGS) entry which is preliminary data.</text>
</comment>
<name>A0A1U7NG66_9FIRM</name>
<reference evidence="6 7" key="1">
    <citation type="submission" date="2016-11" db="EMBL/GenBank/DDBJ databases">
        <title>Description of two novel members of the family Erysipelotrichaceae: Ileibacterium lipovorans gen. nov., sp. nov. and Dubosiella newyorkensis, gen. nov., sp. nov.</title>
        <authorList>
            <person name="Cox L.M."/>
            <person name="Sohn J."/>
            <person name="Tyrrell K.L."/>
            <person name="Citron D.M."/>
            <person name="Lawson P.A."/>
            <person name="Patel N.B."/>
            <person name="Iizumi T."/>
            <person name="Perez-Perez G.I."/>
            <person name="Goldstein E.J."/>
            <person name="Blaser M.J."/>
        </authorList>
    </citation>
    <scope>NUCLEOTIDE SEQUENCE [LARGE SCALE GENOMIC DNA]</scope>
    <source>
        <strain evidence="6 7">NYU-BL-A3</strain>
    </source>
</reference>
<evidence type="ECO:0000313" key="7">
    <source>
        <dbReference type="Proteomes" id="UP000186341"/>
    </source>
</evidence>
<dbReference type="InterPro" id="IPR046335">
    <property type="entry name" value="LacI/GalR-like_sensor"/>
</dbReference>
<dbReference type="Gene3D" id="1.10.260.40">
    <property type="entry name" value="lambda repressor-like DNA-binding domains"/>
    <property type="match status" value="1"/>
</dbReference>
<dbReference type="GO" id="GO:0003700">
    <property type="term" value="F:DNA-binding transcription factor activity"/>
    <property type="evidence" value="ECO:0007669"/>
    <property type="project" value="TreeGrafter"/>
</dbReference>
<dbReference type="InterPro" id="IPR001387">
    <property type="entry name" value="Cro/C1-type_HTH"/>
</dbReference>
<dbReference type="EMBL" id="MPJW01000124">
    <property type="protein sequence ID" value="OLU39842.1"/>
    <property type="molecule type" value="Genomic_DNA"/>
</dbReference>
<dbReference type="SMART" id="SM00354">
    <property type="entry name" value="HTH_LACI"/>
    <property type="match status" value="1"/>
</dbReference>
<sequence>MRKKNSITIADIAKKAGVSRTTVSFYLNQKFEKMSGKTRKKIQDVIEETEFVPNALARSLNNKQSHLAGVLLSSSSNDRTENSAFLAGIQDEMQKHGYQIIAASAGADLEEERKAIEQMIGLNVDGLIVQPSDSFDLLWNTLKAKIPMVACNPTHASRYKCWVRSNDYEAVYDTLEKAVECGYTRFVLVSQEESRLSGMVQRIRAFDDLMQIRHLENQQIYIDDLDDQSKLEFSLISHIRIDQPTCFFVTEPKVLSMVYPILRSYRELMPDSLGVIGFDGIEWTRMVSPSVTTIVQPSYEEGVQAARIVLDQILEEDQQMPCRIFSCRLEQGETTRKLFDTVCIKKTHTKDE</sequence>
<keyword evidence="7" id="KW-1185">Reference proteome</keyword>
<feature type="domain" description="HTH lacI-type" evidence="4">
    <location>
        <begin position="7"/>
        <end position="62"/>
    </location>
</feature>
<dbReference type="PROSITE" id="PS00356">
    <property type="entry name" value="HTH_LACI_1"/>
    <property type="match status" value="1"/>
</dbReference>
<dbReference type="Gene3D" id="3.40.50.2300">
    <property type="match status" value="2"/>
</dbReference>
<dbReference type="AlphaFoldDB" id="A0A1U7NG66"/>
<dbReference type="OrthoDB" id="1639518at2"/>
<dbReference type="SUPFAM" id="SSF47413">
    <property type="entry name" value="lambda repressor-like DNA-binding domains"/>
    <property type="match status" value="1"/>
</dbReference>
<keyword evidence="3" id="KW-0804">Transcription</keyword>
<dbReference type="PROSITE" id="PS50932">
    <property type="entry name" value="HTH_LACI_2"/>
    <property type="match status" value="1"/>
</dbReference>
<dbReference type="Pfam" id="PF00356">
    <property type="entry name" value="LacI"/>
    <property type="match status" value="1"/>
</dbReference>
<dbReference type="Proteomes" id="UP000186341">
    <property type="component" value="Unassembled WGS sequence"/>
</dbReference>
<dbReference type="PROSITE" id="PS50943">
    <property type="entry name" value="HTH_CROC1"/>
    <property type="match status" value="1"/>
</dbReference>
<dbReference type="InterPro" id="IPR010982">
    <property type="entry name" value="Lambda_DNA-bd_dom_sf"/>
</dbReference>
<feature type="domain" description="HTH cro/C1-type" evidence="5">
    <location>
        <begin position="1"/>
        <end position="30"/>
    </location>
</feature>
<evidence type="ECO:0000259" key="4">
    <source>
        <dbReference type="PROSITE" id="PS50932"/>
    </source>
</evidence>
<dbReference type="CDD" id="cd01392">
    <property type="entry name" value="HTH_LacI"/>
    <property type="match status" value="1"/>
</dbReference>
<evidence type="ECO:0000256" key="2">
    <source>
        <dbReference type="ARBA" id="ARBA00023125"/>
    </source>
</evidence>
<keyword evidence="2" id="KW-0238">DNA-binding</keyword>
<dbReference type="InterPro" id="IPR028082">
    <property type="entry name" value="Peripla_BP_I"/>
</dbReference>
<keyword evidence="1" id="KW-0805">Transcription regulation</keyword>
<organism evidence="6 7">
    <name type="scientific">Ileibacterium valens</name>
    <dbReference type="NCBI Taxonomy" id="1862668"/>
    <lineage>
        <taxon>Bacteria</taxon>
        <taxon>Bacillati</taxon>
        <taxon>Bacillota</taxon>
        <taxon>Erysipelotrichia</taxon>
        <taxon>Erysipelotrichales</taxon>
        <taxon>Erysipelotrichaceae</taxon>
        <taxon>Ileibacterium</taxon>
    </lineage>
</organism>
<protein>
    <submittedName>
        <fullName evidence="6">Uncharacterized protein</fullName>
    </submittedName>
</protein>
<dbReference type="InterPro" id="IPR000843">
    <property type="entry name" value="HTH_LacI"/>
</dbReference>
<dbReference type="SUPFAM" id="SSF53822">
    <property type="entry name" value="Periplasmic binding protein-like I"/>
    <property type="match status" value="1"/>
</dbReference>
<evidence type="ECO:0000256" key="1">
    <source>
        <dbReference type="ARBA" id="ARBA00023015"/>
    </source>
</evidence>
<dbReference type="GeneID" id="82202774"/>
<dbReference type="Pfam" id="PF13377">
    <property type="entry name" value="Peripla_BP_3"/>
    <property type="match status" value="1"/>
</dbReference>
<dbReference type="RefSeq" id="WP_075819322.1">
    <property type="nucleotide sequence ID" value="NZ_CAOUMU010000024.1"/>
</dbReference>
<gene>
    <name evidence="6" type="ORF">BO222_06085</name>
</gene>
<proteinExistence type="predicted"/>
<accession>A0A1U7NG66</accession>
<evidence type="ECO:0000313" key="6">
    <source>
        <dbReference type="EMBL" id="OLU39842.1"/>
    </source>
</evidence>
<dbReference type="PANTHER" id="PTHR30146">
    <property type="entry name" value="LACI-RELATED TRANSCRIPTIONAL REPRESSOR"/>
    <property type="match status" value="1"/>
</dbReference>
<evidence type="ECO:0000256" key="3">
    <source>
        <dbReference type="ARBA" id="ARBA00023163"/>
    </source>
</evidence>
<evidence type="ECO:0000259" key="5">
    <source>
        <dbReference type="PROSITE" id="PS50943"/>
    </source>
</evidence>
<dbReference type="PANTHER" id="PTHR30146:SF154">
    <property type="entry name" value="TRANSCRIPTION REGULATOR, MEMBER OF GALR FAMILY"/>
    <property type="match status" value="1"/>
</dbReference>
<dbReference type="GO" id="GO:0000976">
    <property type="term" value="F:transcription cis-regulatory region binding"/>
    <property type="evidence" value="ECO:0007669"/>
    <property type="project" value="TreeGrafter"/>
</dbReference>